<feature type="binding site" evidence="9">
    <location>
        <position position="58"/>
    </location>
    <ligand>
        <name>ATP</name>
        <dbReference type="ChEBI" id="CHEBI:30616"/>
    </ligand>
</feature>
<proteinExistence type="predicted"/>
<dbReference type="PROSITE" id="PS50234">
    <property type="entry name" value="VWFA"/>
    <property type="match status" value="1"/>
</dbReference>
<evidence type="ECO:0000256" key="2">
    <source>
        <dbReference type="ARBA" id="ARBA00022527"/>
    </source>
</evidence>
<evidence type="ECO:0000256" key="5">
    <source>
        <dbReference type="ARBA" id="ARBA00022777"/>
    </source>
</evidence>
<dbReference type="PANTHER" id="PTHR45707:SF79">
    <property type="entry name" value="PROTEIN KINASE DOMAIN-CONTAINING PROTEIN"/>
    <property type="match status" value="1"/>
</dbReference>
<evidence type="ECO:0000256" key="7">
    <source>
        <dbReference type="ARBA" id="ARBA00047899"/>
    </source>
</evidence>
<dbReference type="EnsemblPlants" id="TraesCS2B02G025500.1">
    <property type="protein sequence ID" value="TraesCS2B02G025500.1"/>
    <property type="gene ID" value="TraesCS2B02G025500"/>
</dbReference>
<dbReference type="Gramene" id="TraesJAG2B03G00826590.1">
    <property type="protein sequence ID" value="TraesJAG2B03G00826590.1"/>
    <property type="gene ID" value="TraesJAG2B03G00826590"/>
</dbReference>
<dbReference type="AlphaFoldDB" id="A0A3B6BX13"/>
<name>A0A3B6BX13_WHEAT</name>
<evidence type="ECO:0000313" key="14">
    <source>
        <dbReference type="EnsemblPlants" id="TraesCS2B02G025500.1"/>
    </source>
</evidence>
<dbReference type="Gene3D" id="1.10.510.10">
    <property type="entry name" value="Transferase(Phosphotransferase) domain 1"/>
    <property type="match status" value="1"/>
</dbReference>
<dbReference type="Gramene" id="TraesCS2B02G025500.1">
    <property type="protein sequence ID" value="TraesCS2B02G025500.1"/>
    <property type="gene ID" value="TraesCS2B02G025500"/>
</dbReference>
<organism evidence="14">
    <name type="scientific">Triticum aestivum</name>
    <name type="common">Wheat</name>
    <dbReference type="NCBI Taxonomy" id="4565"/>
    <lineage>
        <taxon>Eukaryota</taxon>
        <taxon>Viridiplantae</taxon>
        <taxon>Streptophyta</taxon>
        <taxon>Embryophyta</taxon>
        <taxon>Tracheophyta</taxon>
        <taxon>Spermatophyta</taxon>
        <taxon>Magnoliopsida</taxon>
        <taxon>Liliopsida</taxon>
        <taxon>Poales</taxon>
        <taxon>Poaceae</taxon>
        <taxon>BOP clade</taxon>
        <taxon>Pooideae</taxon>
        <taxon>Triticodae</taxon>
        <taxon>Triticeae</taxon>
        <taxon>Triticinae</taxon>
        <taxon>Triticum</taxon>
    </lineage>
</organism>
<sequence>MDQNILELILEGSMKPMNLPLETLRKITDGFSSDRIIGEGGFGTVYKGDVGNENVAIKRIKSGMTINDKLFRREVDNLMEVNHPNVVRFLGLCSNTVETPVKDPESRGYIYAEIRERLLCFEYVSNGSLDTRITDELRGLEWDTRYGIIKGICAGLHYLHMEKHILHMDLKPANILLDNQMVPKITDFGLSRPMENSQTMTTNHFASPGYSAPENLFGGGKMSIQSDMHSLGVIIIELVTGHRGTPECNNTLRRWRHRWNKSGKEIPLEYHQQVIKCIEIGSLCQKENPYARPFISDVMGKLFEMENLNDHSWNADESTVGQINLPTWEDDMLGVEPLELQFAYNKQEDILSCLVELSNDTDGFIFFEIQKIRPLPYSIKPNKDILKPRSKCCVIITLPAAHTAALQSSTSNKRYTKEFVVRSTKVNEDLSTKNINQDLFDKHTEGQHIDEIHLGALSEEPRSQETIDFSRNEAMEQHTSSGRNPLPTPIEAGLVQLAIKNNTKASSEKCNKKVMLEISGCATTCDRLGLDLVVVLHASRNMDSEKMDHVKMAMRFVLRKLSPMDRLSIITIFSDSAVKLCPLQQITESSRRKLDDLIDGLKAIGDFYTHIKGGLLTGLKVLTYRNDSSDRIAGIMLMSNDQQAGGGGGATQINLGNVPVYTFGFGMNSDHTVLSMIAANSMGGTFSHIRDQDIGSGGLTMAFSQCLAGLLTVSVQNLELTVAPVGHESEILNVTAGSYPKTQAGGSVTVRFGNIYSREVRKVVVNLRLPAIGSEHSAEILKVMYSYGSRSAGRQKFVVTPEALTVWRTSVDVSDLEEEEKQVDLKREEARLRTAKTIKKVTNFYDGVVLARLQNVYDKLLLVESRNMPEDQFRIELRELLEVCKTHASYKEHGRAYALSSESSHGWQRFAGRGGDIDAMRLFATPRMNKYLEQARKFHKEPRMPVPSADDDVEEEITDDPMVNVGSRDINKL</sequence>
<feature type="domain" description="Protein kinase" evidence="11">
    <location>
        <begin position="31"/>
        <end position="314"/>
    </location>
</feature>
<dbReference type="InterPro" id="IPR002035">
    <property type="entry name" value="VWF_A"/>
</dbReference>
<dbReference type="Gene3D" id="3.30.200.20">
    <property type="entry name" value="Phosphorylase Kinase, domain 1"/>
    <property type="match status" value="1"/>
</dbReference>
<dbReference type="RefSeq" id="XP_044318868.1">
    <property type="nucleotide sequence ID" value="XM_044462933.1"/>
</dbReference>
<dbReference type="SMART" id="SM00220">
    <property type="entry name" value="S_TKc"/>
    <property type="match status" value="1"/>
</dbReference>
<dbReference type="Gramene" id="TraesWEE_scaffold_068767_01G000100.1">
    <property type="protein sequence ID" value="TraesWEE_scaffold_068767_01G000100.1"/>
    <property type="gene ID" value="TraesWEE_scaffold_068767_01G000100"/>
</dbReference>
<dbReference type="OMA" id="WNADEST"/>
<evidence type="ECO:0000256" key="8">
    <source>
        <dbReference type="ARBA" id="ARBA00048679"/>
    </source>
</evidence>
<evidence type="ECO:0000313" key="15">
    <source>
        <dbReference type="Proteomes" id="UP000019116"/>
    </source>
</evidence>
<feature type="region of interest" description="Disordered" evidence="10">
    <location>
        <begin position="939"/>
        <end position="973"/>
    </location>
</feature>
<dbReference type="InterPro" id="IPR000535">
    <property type="entry name" value="MSP_dom"/>
</dbReference>
<evidence type="ECO:0000256" key="10">
    <source>
        <dbReference type="SAM" id="MobiDB-lite"/>
    </source>
</evidence>
<accession>A0A3B6BX13</accession>
<dbReference type="GO" id="GO:0004674">
    <property type="term" value="F:protein serine/threonine kinase activity"/>
    <property type="evidence" value="ECO:0007669"/>
    <property type="project" value="UniProtKB-KW"/>
</dbReference>
<keyword evidence="4 9" id="KW-0547">Nucleotide-binding</keyword>
<keyword evidence="5" id="KW-0418">Kinase</keyword>
<evidence type="ECO:0000259" key="11">
    <source>
        <dbReference type="PROSITE" id="PS50011"/>
    </source>
</evidence>
<dbReference type="GO" id="GO:0005524">
    <property type="term" value="F:ATP binding"/>
    <property type="evidence" value="ECO:0007669"/>
    <property type="project" value="UniProtKB-UniRule"/>
</dbReference>
<dbReference type="InterPro" id="IPR008271">
    <property type="entry name" value="Ser/Thr_kinase_AS"/>
</dbReference>
<dbReference type="PANTHER" id="PTHR45707">
    <property type="entry name" value="C2 CALCIUM/LIPID-BINDING PLANT PHOSPHORIBOSYLTRANSFERASE FAMILY PROTEIN"/>
    <property type="match status" value="1"/>
</dbReference>
<evidence type="ECO:0000256" key="1">
    <source>
        <dbReference type="ARBA" id="ARBA00012513"/>
    </source>
</evidence>
<dbReference type="Pfam" id="PF00635">
    <property type="entry name" value="Motile_Sperm"/>
    <property type="match status" value="1"/>
</dbReference>
<dbReference type="Gramene" id="TraesCS2B03G0052900.1">
    <property type="protein sequence ID" value="TraesCS2B03G0052900.1.CDS"/>
    <property type="gene ID" value="TraesCS2B03G0052900"/>
</dbReference>
<keyword evidence="3" id="KW-0808">Transferase</keyword>
<dbReference type="PROSITE" id="PS50011">
    <property type="entry name" value="PROTEIN_KINASE_DOM"/>
    <property type="match status" value="1"/>
</dbReference>
<dbReference type="Pfam" id="PF00069">
    <property type="entry name" value="Pkinase"/>
    <property type="match status" value="1"/>
</dbReference>
<dbReference type="InterPro" id="IPR011009">
    <property type="entry name" value="Kinase-like_dom_sf"/>
</dbReference>
<dbReference type="EC" id="2.7.11.1" evidence="1"/>
<feature type="domain" description="VWFA" evidence="13">
    <location>
        <begin position="531"/>
        <end position="707"/>
    </location>
</feature>
<feature type="domain" description="MSP" evidence="12">
    <location>
        <begin position="332"/>
        <end position="459"/>
    </location>
</feature>
<dbReference type="Gene3D" id="2.60.40.10">
    <property type="entry name" value="Immunoglobulins"/>
    <property type="match status" value="1"/>
</dbReference>
<dbReference type="SUPFAM" id="SSF49354">
    <property type="entry name" value="PapD-like"/>
    <property type="match status" value="1"/>
</dbReference>
<dbReference type="FunFam" id="1.10.510.10:FF:001023">
    <property type="entry name" value="Os07g0541700 protein"/>
    <property type="match status" value="1"/>
</dbReference>
<dbReference type="InterPro" id="IPR036465">
    <property type="entry name" value="vWFA_dom_sf"/>
</dbReference>
<dbReference type="Gramene" id="TraesSTA2B03G00826080.1">
    <property type="protein sequence ID" value="TraesSTA2B03G00826080.1"/>
    <property type="gene ID" value="TraesSTA2B03G00826080"/>
</dbReference>
<dbReference type="Pfam" id="PF00092">
    <property type="entry name" value="VWA"/>
    <property type="match status" value="1"/>
</dbReference>
<dbReference type="PROSITE" id="PS00107">
    <property type="entry name" value="PROTEIN_KINASE_ATP"/>
    <property type="match status" value="1"/>
</dbReference>
<evidence type="ECO:0000259" key="12">
    <source>
        <dbReference type="PROSITE" id="PS50202"/>
    </source>
</evidence>
<dbReference type="InterPro" id="IPR013783">
    <property type="entry name" value="Ig-like_fold"/>
</dbReference>
<feature type="compositionally biased region" description="Acidic residues" evidence="10">
    <location>
        <begin position="949"/>
        <end position="959"/>
    </location>
</feature>
<dbReference type="PROSITE" id="PS00108">
    <property type="entry name" value="PROTEIN_KINASE_ST"/>
    <property type="match status" value="1"/>
</dbReference>
<keyword evidence="6 9" id="KW-0067">ATP-binding</keyword>
<evidence type="ECO:0000256" key="6">
    <source>
        <dbReference type="ARBA" id="ARBA00022840"/>
    </source>
</evidence>
<dbReference type="SMR" id="A0A3B6BX13"/>
<keyword evidence="15" id="KW-1185">Reference proteome</keyword>
<keyword evidence="2" id="KW-0723">Serine/threonine-protein kinase</keyword>
<dbReference type="SUPFAM" id="SSF53300">
    <property type="entry name" value="vWA-like"/>
    <property type="match status" value="1"/>
</dbReference>
<dbReference type="Proteomes" id="UP000019116">
    <property type="component" value="Chromosome 2B"/>
</dbReference>
<dbReference type="Gene3D" id="3.40.50.410">
    <property type="entry name" value="von Willebrand factor, type A domain"/>
    <property type="match status" value="1"/>
</dbReference>
<dbReference type="InterPro" id="IPR000719">
    <property type="entry name" value="Prot_kinase_dom"/>
</dbReference>
<comment type="catalytic activity">
    <reaction evidence="8">
        <text>L-seryl-[protein] + ATP = O-phospho-L-seryl-[protein] + ADP + H(+)</text>
        <dbReference type="Rhea" id="RHEA:17989"/>
        <dbReference type="Rhea" id="RHEA-COMP:9863"/>
        <dbReference type="Rhea" id="RHEA-COMP:11604"/>
        <dbReference type="ChEBI" id="CHEBI:15378"/>
        <dbReference type="ChEBI" id="CHEBI:29999"/>
        <dbReference type="ChEBI" id="CHEBI:30616"/>
        <dbReference type="ChEBI" id="CHEBI:83421"/>
        <dbReference type="ChEBI" id="CHEBI:456216"/>
        <dbReference type="EC" id="2.7.11.1"/>
    </reaction>
</comment>
<dbReference type="SMART" id="SM00327">
    <property type="entry name" value="VWA"/>
    <property type="match status" value="1"/>
</dbReference>
<dbReference type="InterPro" id="IPR032838">
    <property type="entry name" value="Vwaint_dom"/>
</dbReference>
<dbReference type="InterPro" id="IPR017441">
    <property type="entry name" value="Protein_kinase_ATP_BS"/>
</dbReference>
<dbReference type="Pfam" id="PF14624">
    <property type="entry name" value="Vwaint"/>
    <property type="match status" value="1"/>
</dbReference>
<dbReference type="InterPro" id="IPR008962">
    <property type="entry name" value="PapD-like_sf"/>
</dbReference>
<evidence type="ECO:0000256" key="4">
    <source>
        <dbReference type="ARBA" id="ARBA00022741"/>
    </source>
</evidence>
<evidence type="ECO:0000256" key="9">
    <source>
        <dbReference type="PROSITE-ProRule" id="PRU10141"/>
    </source>
</evidence>
<dbReference type="OrthoDB" id="248923at2759"/>
<dbReference type="SUPFAM" id="SSF56112">
    <property type="entry name" value="Protein kinase-like (PK-like)"/>
    <property type="match status" value="1"/>
</dbReference>
<evidence type="ECO:0000256" key="3">
    <source>
        <dbReference type="ARBA" id="ARBA00022679"/>
    </source>
</evidence>
<reference evidence="14" key="2">
    <citation type="submission" date="2018-10" db="UniProtKB">
        <authorList>
            <consortium name="EnsemblPlants"/>
        </authorList>
    </citation>
    <scope>IDENTIFICATION</scope>
</reference>
<reference evidence="14" key="1">
    <citation type="submission" date="2018-08" db="EMBL/GenBank/DDBJ databases">
        <authorList>
            <person name="Rossello M."/>
        </authorList>
    </citation>
    <scope>NUCLEOTIDE SEQUENCE [LARGE SCALE GENOMIC DNA]</scope>
    <source>
        <strain evidence="14">cv. Chinese Spring</strain>
    </source>
</reference>
<gene>
    <name evidence="14" type="primary">LOC123039958</name>
</gene>
<dbReference type="GeneID" id="123039958"/>
<dbReference type="PROSITE" id="PS50202">
    <property type="entry name" value="MSP"/>
    <property type="match status" value="1"/>
</dbReference>
<comment type="catalytic activity">
    <reaction evidence="7">
        <text>L-threonyl-[protein] + ATP = O-phospho-L-threonyl-[protein] + ADP + H(+)</text>
        <dbReference type="Rhea" id="RHEA:46608"/>
        <dbReference type="Rhea" id="RHEA-COMP:11060"/>
        <dbReference type="Rhea" id="RHEA-COMP:11605"/>
        <dbReference type="ChEBI" id="CHEBI:15378"/>
        <dbReference type="ChEBI" id="CHEBI:30013"/>
        <dbReference type="ChEBI" id="CHEBI:30616"/>
        <dbReference type="ChEBI" id="CHEBI:61977"/>
        <dbReference type="ChEBI" id="CHEBI:456216"/>
        <dbReference type="EC" id="2.7.11.1"/>
    </reaction>
</comment>
<protein>
    <recommendedName>
        <fullName evidence="1">non-specific serine/threonine protein kinase</fullName>
        <ecNumber evidence="1">2.7.11.1</ecNumber>
    </recommendedName>
</protein>
<dbReference type="STRING" id="4565.A0A3B6BX13"/>
<evidence type="ECO:0000259" key="13">
    <source>
        <dbReference type="PROSITE" id="PS50234"/>
    </source>
</evidence>